<keyword evidence="4" id="KW-1185">Reference proteome</keyword>
<sequence>MQVFSAVIALELQNKLEFEVDRNISEAQYIVYQNCIKLLKSNVNEGFSGGEKKRNEILQLAISTRTTFGIILISFLTVLGDLAILNEIHSGLDVDALQDVEEALNELLTPQKSVLMVTHYQRLLDIIKPKFVHLMEDGKIVKTSDISIAAQLEKEGYKGISS</sequence>
<evidence type="ECO:0000256" key="1">
    <source>
        <dbReference type="ARBA" id="ARBA00022741"/>
    </source>
</evidence>
<dbReference type="Gene3D" id="3.40.50.300">
    <property type="entry name" value="P-loop containing nucleotide triphosphate hydrolases"/>
    <property type="match status" value="1"/>
</dbReference>
<comment type="caution">
    <text evidence="3">The sequence shown here is derived from an EMBL/GenBank/DDBJ whole genome shotgun (WGS) entry which is preliminary data.</text>
</comment>
<dbReference type="Proteomes" id="UP001202328">
    <property type="component" value="Unassembled WGS sequence"/>
</dbReference>
<name>A0AAD4SW22_9MAGN</name>
<evidence type="ECO:0000313" key="3">
    <source>
        <dbReference type="EMBL" id="KAI3923646.1"/>
    </source>
</evidence>
<dbReference type="PANTHER" id="PTHR43204:SF1">
    <property type="entry name" value="ABC TRANSPORTER I FAMILY MEMBER 6, CHLOROPLASTIC"/>
    <property type="match status" value="1"/>
</dbReference>
<evidence type="ECO:0000313" key="4">
    <source>
        <dbReference type="Proteomes" id="UP001202328"/>
    </source>
</evidence>
<dbReference type="SUPFAM" id="SSF52540">
    <property type="entry name" value="P-loop containing nucleoside triphosphate hydrolases"/>
    <property type="match status" value="1"/>
</dbReference>
<gene>
    <name evidence="3" type="ORF">MKW98_011276</name>
</gene>
<dbReference type="GO" id="GO:0005524">
    <property type="term" value="F:ATP binding"/>
    <property type="evidence" value="ECO:0007669"/>
    <property type="project" value="UniProtKB-KW"/>
</dbReference>
<accession>A0AAD4SW22</accession>
<protein>
    <submittedName>
        <fullName evidence="3">Uncharacterized protein</fullName>
    </submittedName>
</protein>
<dbReference type="InterPro" id="IPR027417">
    <property type="entry name" value="P-loop_NTPase"/>
</dbReference>
<keyword evidence="2" id="KW-0067">ATP-binding</keyword>
<keyword evidence="1" id="KW-0547">Nucleotide-binding</keyword>
<dbReference type="AlphaFoldDB" id="A0AAD4SW22"/>
<evidence type="ECO:0000256" key="2">
    <source>
        <dbReference type="ARBA" id="ARBA00022840"/>
    </source>
</evidence>
<reference evidence="3" key="1">
    <citation type="submission" date="2022-04" db="EMBL/GenBank/DDBJ databases">
        <title>A functionally conserved STORR gene fusion in Papaver species that diverged 16.8 million years ago.</title>
        <authorList>
            <person name="Catania T."/>
        </authorList>
    </citation>
    <scope>NUCLEOTIDE SEQUENCE</scope>
    <source>
        <strain evidence="3">S-188037</strain>
    </source>
</reference>
<proteinExistence type="predicted"/>
<dbReference type="PANTHER" id="PTHR43204">
    <property type="entry name" value="ABC TRANSPORTER I FAMILY MEMBER 6, CHLOROPLASTIC"/>
    <property type="match status" value="1"/>
</dbReference>
<dbReference type="InterPro" id="IPR010230">
    <property type="entry name" value="FeS-cluster_ATPase_SufC"/>
</dbReference>
<dbReference type="EMBL" id="JAJJMB010008429">
    <property type="protein sequence ID" value="KAI3923646.1"/>
    <property type="molecule type" value="Genomic_DNA"/>
</dbReference>
<organism evidence="3 4">
    <name type="scientific">Papaver atlanticum</name>
    <dbReference type="NCBI Taxonomy" id="357466"/>
    <lineage>
        <taxon>Eukaryota</taxon>
        <taxon>Viridiplantae</taxon>
        <taxon>Streptophyta</taxon>
        <taxon>Embryophyta</taxon>
        <taxon>Tracheophyta</taxon>
        <taxon>Spermatophyta</taxon>
        <taxon>Magnoliopsida</taxon>
        <taxon>Ranunculales</taxon>
        <taxon>Papaveraceae</taxon>
        <taxon>Papaveroideae</taxon>
        <taxon>Papaver</taxon>
    </lineage>
</organism>
<feature type="non-terminal residue" evidence="3">
    <location>
        <position position="162"/>
    </location>
</feature>